<dbReference type="Proteomes" id="UP000245657">
    <property type="component" value="Unassembled WGS sequence"/>
</dbReference>
<evidence type="ECO:0000313" key="3">
    <source>
        <dbReference type="Proteomes" id="UP000245657"/>
    </source>
</evidence>
<protein>
    <recommendedName>
        <fullName evidence="4">YitT family protein</fullName>
    </recommendedName>
</protein>
<reference evidence="2 3" key="1">
    <citation type="submission" date="2018-05" db="EMBL/GenBank/DDBJ databases">
        <title>Draft genome of Methanospirillum lacunae Ki8-1.</title>
        <authorList>
            <person name="Dueholm M.S."/>
            <person name="Nielsen P.H."/>
            <person name="Bakmann L.F."/>
            <person name="Otzen D.E."/>
        </authorList>
    </citation>
    <scope>NUCLEOTIDE SEQUENCE [LARGE SCALE GENOMIC DNA]</scope>
    <source>
        <strain evidence="2 3">Ki8-1</strain>
    </source>
</reference>
<evidence type="ECO:0000256" key="1">
    <source>
        <dbReference type="SAM" id="Phobius"/>
    </source>
</evidence>
<comment type="caution">
    <text evidence="2">The sequence shown here is derived from an EMBL/GenBank/DDBJ whole genome shotgun (WGS) entry which is preliminary data.</text>
</comment>
<name>A0A2V2NBN1_9EURY</name>
<sequence length="222" mass="24432">MDKKITIPGEVSFVAGLLLVSIAISLMVIAGFGISTISSLPYVLSCIVKQISFGLWNPIFQIGLLLVLVAITRRFKSGYIISIVLSLLFGMILDFFMNALSGLPTEFWERILYFVSGYLIMCLAIALMVGSKIPLMIIDTFLNDLTIFFHVTYRRIKTLFDIICVVLSVIFSIVFLDQLVGVGIGTVILAFITGIGVHGLSTILSKVIIIKPWSSKLGEMVK</sequence>
<keyword evidence="1" id="KW-0812">Transmembrane</keyword>
<organism evidence="2 3">
    <name type="scientific">Methanospirillum lacunae</name>
    <dbReference type="NCBI Taxonomy" id="668570"/>
    <lineage>
        <taxon>Archaea</taxon>
        <taxon>Methanobacteriati</taxon>
        <taxon>Methanobacteriota</taxon>
        <taxon>Stenosarchaea group</taxon>
        <taxon>Methanomicrobia</taxon>
        <taxon>Methanomicrobiales</taxon>
        <taxon>Methanospirillaceae</taxon>
        <taxon>Methanospirillum</taxon>
    </lineage>
</organism>
<proteinExistence type="predicted"/>
<evidence type="ECO:0008006" key="4">
    <source>
        <dbReference type="Google" id="ProtNLM"/>
    </source>
</evidence>
<gene>
    <name evidence="2" type="ORF">DK846_01560</name>
</gene>
<keyword evidence="1" id="KW-1133">Transmembrane helix</keyword>
<dbReference type="InterPro" id="IPR038750">
    <property type="entry name" value="YczE/YyaS-like"/>
</dbReference>
<feature type="transmembrane region" description="Helical" evidence="1">
    <location>
        <begin position="182"/>
        <end position="204"/>
    </location>
</feature>
<keyword evidence="3" id="KW-1185">Reference proteome</keyword>
<dbReference type="RefSeq" id="WP_109967158.1">
    <property type="nucleotide sequence ID" value="NZ_CP176093.1"/>
</dbReference>
<feature type="transmembrane region" description="Helical" evidence="1">
    <location>
        <begin position="158"/>
        <end position="176"/>
    </location>
</feature>
<feature type="transmembrane region" description="Helical" evidence="1">
    <location>
        <begin position="79"/>
        <end position="99"/>
    </location>
</feature>
<dbReference type="PANTHER" id="PTHR40078">
    <property type="entry name" value="INTEGRAL MEMBRANE PROTEIN-RELATED"/>
    <property type="match status" value="1"/>
</dbReference>
<dbReference type="AlphaFoldDB" id="A0A2V2NBN1"/>
<dbReference type="OrthoDB" id="76782at2157"/>
<feature type="transmembrane region" description="Helical" evidence="1">
    <location>
        <begin position="111"/>
        <end position="137"/>
    </location>
</feature>
<dbReference type="Pfam" id="PF19700">
    <property type="entry name" value="DUF6198"/>
    <property type="match status" value="1"/>
</dbReference>
<feature type="transmembrane region" description="Helical" evidence="1">
    <location>
        <begin position="12"/>
        <end position="34"/>
    </location>
</feature>
<evidence type="ECO:0000313" key="2">
    <source>
        <dbReference type="EMBL" id="PWR73878.1"/>
    </source>
</evidence>
<feature type="transmembrane region" description="Helical" evidence="1">
    <location>
        <begin position="54"/>
        <end position="72"/>
    </location>
</feature>
<dbReference type="EMBL" id="QGMY01000002">
    <property type="protein sequence ID" value="PWR73878.1"/>
    <property type="molecule type" value="Genomic_DNA"/>
</dbReference>
<keyword evidence="1" id="KW-0472">Membrane</keyword>
<accession>A0A2V2NBN1</accession>
<dbReference type="PANTHER" id="PTHR40078:SF1">
    <property type="entry name" value="INTEGRAL MEMBRANE PROTEIN"/>
    <property type="match status" value="1"/>
</dbReference>
<dbReference type="GeneID" id="97549215"/>